<keyword evidence="4 5" id="KW-0413">Isomerase</keyword>
<dbReference type="GO" id="GO:0003755">
    <property type="term" value="F:peptidyl-prolyl cis-trans isomerase activity"/>
    <property type="evidence" value="ECO:0007669"/>
    <property type="project" value="UniProtKB-KW"/>
</dbReference>
<dbReference type="PROSITE" id="PS50059">
    <property type="entry name" value="FKBP_PPIASE"/>
    <property type="match status" value="1"/>
</dbReference>
<evidence type="ECO:0000313" key="7">
    <source>
        <dbReference type="EMBL" id="CCA17757.1"/>
    </source>
</evidence>
<sequence length="132" mass="15045">MNSSKRFCEVQVEVYVAGDGVSYPQKGQTVVIHYTGYVSTPTNLMRLMRFHVLQLEDGRRFDSSKDRAKPLRFKLGEEQVIPGLEEGVERLCLNEKAKVYIPAYKAYGQKGFPGLIPPDSNLIYELELLAFR</sequence>
<dbReference type="PANTHER" id="PTHR10516">
    <property type="entry name" value="PEPTIDYL-PROLYL CIS-TRANS ISOMERASE"/>
    <property type="match status" value="1"/>
</dbReference>
<accession>F0W9E3</accession>
<protein>
    <recommendedName>
        <fullName evidence="2 5">peptidylprolyl isomerase</fullName>
        <ecNumber evidence="2 5">5.2.1.8</ecNumber>
    </recommendedName>
</protein>
<dbReference type="EC" id="5.2.1.8" evidence="2 5"/>
<dbReference type="EMBL" id="FR824085">
    <property type="protein sequence ID" value="CCA17757.1"/>
    <property type="molecule type" value="Genomic_DNA"/>
</dbReference>
<keyword evidence="3 5" id="KW-0697">Rotamase</keyword>
<dbReference type="GO" id="GO:0005737">
    <property type="term" value="C:cytoplasm"/>
    <property type="evidence" value="ECO:0007669"/>
    <property type="project" value="TreeGrafter"/>
</dbReference>
<evidence type="ECO:0000256" key="1">
    <source>
        <dbReference type="ARBA" id="ARBA00000971"/>
    </source>
</evidence>
<gene>
    <name evidence="7" type="primary">AlNc14C40G3402</name>
    <name evidence="7" type="ORF">ALNC14_039000</name>
</gene>
<dbReference type="SUPFAM" id="SSF54534">
    <property type="entry name" value="FKBP-like"/>
    <property type="match status" value="1"/>
</dbReference>
<reference evidence="7" key="2">
    <citation type="submission" date="2011-02" db="EMBL/GenBank/DDBJ databases">
        <authorList>
            <person name="MacLean D."/>
        </authorList>
    </citation>
    <scope>NUCLEOTIDE SEQUENCE</scope>
</reference>
<dbReference type="InterPro" id="IPR046357">
    <property type="entry name" value="PPIase_dom_sf"/>
</dbReference>
<reference evidence="7" key="1">
    <citation type="journal article" date="2011" name="PLoS Biol.">
        <title>Gene gain and loss during evolution of obligate parasitism in the white rust pathogen of Arabidopsis thaliana.</title>
        <authorList>
            <person name="Kemen E."/>
            <person name="Gardiner A."/>
            <person name="Schultz-Larsen T."/>
            <person name="Kemen A.C."/>
            <person name="Balmuth A.L."/>
            <person name="Robert-Seilaniantz A."/>
            <person name="Bailey K."/>
            <person name="Holub E."/>
            <person name="Studholme D.J."/>
            <person name="Maclean D."/>
            <person name="Jones J.D."/>
        </authorList>
    </citation>
    <scope>NUCLEOTIDE SEQUENCE</scope>
</reference>
<evidence type="ECO:0000259" key="6">
    <source>
        <dbReference type="PROSITE" id="PS50059"/>
    </source>
</evidence>
<proteinExistence type="predicted"/>
<evidence type="ECO:0000256" key="4">
    <source>
        <dbReference type="ARBA" id="ARBA00023235"/>
    </source>
</evidence>
<name>F0W9E3_9STRA</name>
<dbReference type="AlphaFoldDB" id="F0W9E3"/>
<feature type="domain" description="PPIase FKBP-type" evidence="6">
    <location>
        <begin position="27"/>
        <end position="132"/>
    </location>
</feature>
<comment type="catalytic activity">
    <reaction evidence="1 5">
        <text>[protein]-peptidylproline (omega=180) = [protein]-peptidylproline (omega=0)</text>
        <dbReference type="Rhea" id="RHEA:16237"/>
        <dbReference type="Rhea" id="RHEA-COMP:10747"/>
        <dbReference type="Rhea" id="RHEA-COMP:10748"/>
        <dbReference type="ChEBI" id="CHEBI:83833"/>
        <dbReference type="ChEBI" id="CHEBI:83834"/>
        <dbReference type="EC" id="5.2.1.8"/>
    </reaction>
</comment>
<dbReference type="InterPro" id="IPR001179">
    <property type="entry name" value="PPIase_FKBP_dom"/>
</dbReference>
<evidence type="ECO:0000256" key="5">
    <source>
        <dbReference type="PROSITE-ProRule" id="PRU00277"/>
    </source>
</evidence>
<dbReference type="Gene3D" id="3.10.50.40">
    <property type="match status" value="1"/>
</dbReference>
<dbReference type="PANTHER" id="PTHR10516:SF443">
    <property type="entry name" value="FK506-BINDING PROTEIN 59-RELATED"/>
    <property type="match status" value="1"/>
</dbReference>
<dbReference type="Pfam" id="PF00254">
    <property type="entry name" value="FKBP_C"/>
    <property type="match status" value="1"/>
</dbReference>
<dbReference type="InterPro" id="IPR050689">
    <property type="entry name" value="FKBP-type_PPIase"/>
</dbReference>
<organism evidence="7">
    <name type="scientific">Albugo laibachii Nc14</name>
    <dbReference type="NCBI Taxonomy" id="890382"/>
    <lineage>
        <taxon>Eukaryota</taxon>
        <taxon>Sar</taxon>
        <taxon>Stramenopiles</taxon>
        <taxon>Oomycota</taxon>
        <taxon>Peronosporomycetes</taxon>
        <taxon>Albuginales</taxon>
        <taxon>Albuginaceae</taxon>
        <taxon>Albugo</taxon>
    </lineage>
</organism>
<evidence type="ECO:0000256" key="3">
    <source>
        <dbReference type="ARBA" id="ARBA00023110"/>
    </source>
</evidence>
<dbReference type="HOGENOM" id="CLU_013615_12_0_1"/>
<evidence type="ECO:0000256" key="2">
    <source>
        <dbReference type="ARBA" id="ARBA00013194"/>
    </source>
</evidence>